<keyword evidence="2" id="KW-0812">Transmembrane</keyword>
<evidence type="ECO:0000313" key="5">
    <source>
        <dbReference type="Proteomes" id="UP001558613"/>
    </source>
</evidence>
<feature type="compositionally biased region" description="Low complexity" evidence="1">
    <location>
        <begin position="40"/>
        <end position="77"/>
    </location>
</feature>
<evidence type="ECO:0000256" key="2">
    <source>
        <dbReference type="SAM" id="Phobius"/>
    </source>
</evidence>
<keyword evidence="2" id="KW-1133">Transmembrane helix</keyword>
<reference evidence="4 5" key="1">
    <citation type="submission" date="2023-09" db="EMBL/GenBank/DDBJ databases">
        <authorList>
            <person name="Wang M."/>
        </authorList>
    </citation>
    <scope>NUCLEOTIDE SEQUENCE [LARGE SCALE GENOMIC DNA]</scope>
    <source>
        <strain evidence="4">GT-2023</strain>
        <tissue evidence="4">Liver</tissue>
    </source>
</reference>
<evidence type="ECO:0000256" key="1">
    <source>
        <dbReference type="SAM" id="MobiDB-lite"/>
    </source>
</evidence>
<feature type="signal peptide" evidence="3">
    <location>
        <begin position="1"/>
        <end position="23"/>
    </location>
</feature>
<dbReference type="Proteomes" id="UP001558613">
    <property type="component" value="Unassembled WGS sequence"/>
</dbReference>
<feature type="transmembrane region" description="Helical" evidence="2">
    <location>
        <begin position="79"/>
        <end position="101"/>
    </location>
</feature>
<comment type="caution">
    <text evidence="4">The sequence shown here is derived from an EMBL/GenBank/DDBJ whole genome shotgun (WGS) entry which is preliminary data.</text>
</comment>
<sequence>MYRNTLIFLILLRSGSITEVATGVSGTTAMMSANTKSDSTDTSLSSSSTSMDLSTTQDQPSSSVSEPPEEPQSLTSGQIAGIAVGSIAGVAALGGGIYAGLKYTGKLGG</sequence>
<name>A0ABR3NCE8_9TELE</name>
<evidence type="ECO:0000313" key="4">
    <source>
        <dbReference type="EMBL" id="KAL1274609.1"/>
    </source>
</evidence>
<protein>
    <submittedName>
        <fullName evidence="4">Uncharacterized protein</fullName>
    </submittedName>
</protein>
<organism evidence="4 5">
    <name type="scientific">Cirrhinus molitorella</name>
    <name type="common">mud carp</name>
    <dbReference type="NCBI Taxonomy" id="172907"/>
    <lineage>
        <taxon>Eukaryota</taxon>
        <taxon>Metazoa</taxon>
        <taxon>Chordata</taxon>
        <taxon>Craniata</taxon>
        <taxon>Vertebrata</taxon>
        <taxon>Euteleostomi</taxon>
        <taxon>Actinopterygii</taxon>
        <taxon>Neopterygii</taxon>
        <taxon>Teleostei</taxon>
        <taxon>Ostariophysi</taxon>
        <taxon>Cypriniformes</taxon>
        <taxon>Cyprinidae</taxon>
        <taxon>Labeoninae</taxon>
        <taxon>Labeonini</taxon>
        <taxon>Cirrhinus</taxon>
    </lineage>
</organism>
<keyword evidence="3" id="KW-0732">Signal</keyword>
<proteinExistence type="predicted"/>
<gene>
    <name evidence="4" type="ORF">QQF64_027423</name>
</gene>
<keyword evidence="2" id="KW-0472">Membrane</keyword>
<feature type="region of interest" description="Disordered" evidence="1">
    <location>
        <begin position="28"/>
        <end position="77"/>
    </location>
</feature>
<keyword evidence="5" id="KW-1185">Reference proteome</keyword>
<accession>A0ABR3NCE8</accession>
<feature type="chain" id="PRO_5046145569" evidence="3">
    <location>
        <begin position="24"/>
        <end position="109"/>
    </location>
</feature>
<evidence type="ECO:0000256" key="3">
    <source>
        <dbReference type="SAM" id="SignalP"/>
    </source>
</evidence>
<dbReference type="EMBL" id="JAYMGO010000005">
    <property type="protein sequence ID" value="KAL1274609.1"/>
    <property type="molecule type" value="Genomic_DNA"/>
</dbReference>